<feature type="coiled-coil region" evidence="6">
    <location>
        <begin position="5"/>
        <end position="58"/>
    </location>
</feature>
<proteinExistence type="inferred from homology"/>
<evidence type="ECO:0000313" key="8">
    <source>
        <dbReference type="Proteomes" id="UP000177197"/>
    </source>
</evidence>
<evidence type="ECO:0000313" key="7">
    <source>
        <dbReference type="EMBL" id="OGD39621.1"/>
    </source>
</evidence>
<dbReference type="HAMAP" id="MF_00362">
    <property type="entry name" value="Ribosomal_uL10"/>
    <property type="match status" value="1"/>
</dbReference>
<dbReference type="PANTHER" id="PTHR11560">
    <property type="entry name" value="39S RIBOSOMAL PROTEIN L10, MITOCHONDRIAL"/>
    <property type="match status" value="1"/>
</dbReference>
<dbReference type="Proteomes" id="UP000177197">
    <property type="component" value="Unassembled WGS sequence"/>
</dbReference>
<dbReference type="InterPro" id="IPR001790">
    <property type="entry name" value="Ribosomal_uL10"/>
</dbReference>
<dbReference type="EMBL" id="MEYV01000022">
    <property type="protein sequence ID" value="OGD39621.1"/>
    <property type="molecule type" value="Genomic_DNA"/>
</dbReference>
<dbReference type="InterPro" id="IPR047865">
    <property type="entry name" value="Ribosomal_uL10_bac_type"/>
</dbReference>
<name>A0A1F5C9V1_9BACT</name>
<accession>A0A1F5C9V1</accession>
<keyword evidence="5" id="KW-0694">RNA-binding</keyword>
<dbReference type="NCBIfam" id="NF000955">
    <property type="entry name" value="PRK00099.1-1"/>
    <property type="match status" value="1"/>
</dbReference>
<reference evidence="7 8" key="1">
    <citation type="journal article" date="2016" name="Nat. Commun.">
        <title>Thousands of microbial genomes shed light on interconnected biogeochemical processes in an aquifer system.</title>
        <authorList>
            <person name="Anantharaman K."/>
            <person name="Brown C.T."/>
            <person name="Hug L.A."/>
            <person name="Sharon I."/>
            <person name="Castelle C.J."/>
            <person name="Probst A.J."/>
            <person name="Thomas B.C."/>
            <person name="Singh A."/>
            <person name="Wilkins M.J."/>
            <person name="Karaoz U."/>
            <person name="Brodie E.L."/>
            <person name="Williams K.H."/>
            <person name="Hubbard S.S."/>
            <person name="Banfield J.F."/>
        </authorList>
    </citation>
    <scope>NUCLEOTIDE SEQUENCE [LARGE SCALE GENOMIC DNA]</scope>
</reference>
<organism evidence="7 8">
    <name type="scientific">Candidatus Azambacteria bacterium RIFCSPLOWO2_02_FULL_44_14</name>
    <dbReference type="NCBI Taxonomy" id="1797306"/>
    <lineage>
        <taxon>Bacteria</taxon>
        <taxon>Candidatus Azamiibacteriota</taxon>
    </lineage>
</organism>
<dbReference type="GO" id="GO:0006412">
    <property type="term" value="P:translation"/>
    <property type="evidence" value="ECO:0007669"/>
    <property type="project" value="UniProtKB-UniRule"/>
</dbReference>
<keyword evidence="6" id="KW-0175">Coiled coil</keyword>
<dbReference type="GO" id="GO:0005840">
    <property type="term" value="C:ribosome"/>
    <property type="evidence" value="ECO:0007669"/>
    <property type="project" value="UniProtKB-KW"/>
</dbReference>
<keyword evidence="3 5" id="KW-0687">Ribonucleoprotein</keyword>
<dbReference type="Gene3D" id="6.10.250.290">
    <property type="match status" value="1"/>
</dbReference>
<dbReference type="InterPro" id="IPR043141">
    <property type="entry name" value="Ribosomal_uL10-like_sf"/>
</dbReference>
<evidence type="ECO:0000256" key="3">
    <source>
        <dbReference type="ARBA" id="ARBA00023274"/>
    </source>
</evidence>
<keyword evidence="5" id="KW-0699">rRNA-binding</keyword>
<comment type="caution">
    <text evidence="7">The sequence shown here is derived from an EMBL/GenBank/DDBJ whole genome shotgun (WGS) entry which is preliminary data.</text>
</comment>
<evidence type="ECO:0000256" key="2">
    <source>
        <dbReference type="ARBA" id="ARBA00022980"/>
    </source>
</evidence>
<gene>
    <name evidence="5" type="primary">rplJ</name>
    <name evidence="7" type="ORF">A3I30_03940</name>
</gene>
<dbReference type="Pfam" id="PF00466">
    <property type="entry name" value="Ribosomal_L10"/>
    <property type="match status" value="1"/>
</dbReference>
<comment type="function">
    <text evidence="5">Forms part of the ribosomal stalk, playing a central role in the interaction of the ribosome with GTP-bound translation factors.</text>
</comment>
<dbReference type="AlphaFoldDB" id="A0A1F5C9V1"/>
<comment type="subunit">
    <text evidence="5">Part of the ribosomal stalk of the 50S ribosomal subunit. The N-terminus interacts with L11 and the large rRNA to form the base of the stalk. The C-terminus forms an elongated spine to which L12 dimers bind in a sequential fashion forming a multimeric L10(L12)X complex.</text>
</comment>
<protein>
    <recommendedName>
        <fullName evidence="4 5">Large ribosomal subunit protein uL10</fullName>
    </recommendedName>
</protein>
<evidence type="ECO:0000256" key="1">
    <source>
        <dbReference type="ARBA" id="ARBA00008889"/>
    </source>
</evidence>
<dbReference type="CDD" id="cd05797">
    <property type="entry name" value="Ribosomal_L10"/>
    <property type="match status" value="1"/>
</dbReference>
<evidence type="ECO:0000256" key="6">
    <source>
        <dbReference type="SAM" id="Coils"/>
    </source>
</evidence>
<dbReference type="GO" id="GO:1990904">
    <property type="term" value="C:ribonucleoprotein complex"/>
    <property type="evidence" value="ECO:0007669"/>
    <property type="project" value="UniProtKB-KW"/>
</dbReference>
<dbReference type="SUPFAM" id="SSF160369">
    <property type="entry name" value="Ribosomal protein L10-like"/>
    <property type="match status" value="1"/>
</dbReference>
<dbReference type="GO" id="GO:0070180">
    <property type="term" value="F:large ribosomal subunit rRNA binding"/>
    <property type="evidence" value="ECO:0007669"/>
    <property type="project" value="UniProtKB-UniRule"/>
</dbReference>
<keyword evidence="2 5" id="KW-0689">Ribosomal protein</keyword>
<evidence type="ECO:0000256" key="4">
    <source>
        <dbReference type="ARBA" id="ARBA00035202"/>
    </source>
</evidence>
<dbReference type="InterPro" id="IPR022973">
    <property type="entry name" value="Ribosomal_uL10_bac"/>
</dbReference>
<dbReference type="Gene3D" id="3.30.70.1730">
    <property type="match status" value="1"/>
</dbReference>
<evidence type="ECO:0000256" key="5">
    <source>
        <dbReference type="HAMAP-Rule" id="MF_00362"/>
    </source>
</evidence>
<comment type="similarity">
    <text evidence="1 5">Belongs to the universal ribosomal protein uL10 family.</text>
</comment>
<sequence>MPLTREQKQDILQDLVEKLKKAKAAILVDYTKLPVSKTMELRRNLKQADAEYKVAKKTLISRALKEANYKDFDPEKFKTQVGLVFSYNDPVSAAQSVYKFSRLNEALKILGGFLGIEFKEKSQIIALAQLPPREALLAQVVGTIAAPLSGLVNVLSGNMRNLVNLLNNLKEKRS</sequence>